<proteinExistence type="inferred from homology"/>
<keyword evidence="8" id="KW-1185">Reference proteome</keyword>
<keyword evidence="2 5" id="KW-0175">Coiled coil</keyword>
<feature type="coiled-coil region" evidence="5">
    <location>
        <begin position="40"/>
        <end position="67"/>
    </location>
</feature>
<protein>
    <submittedName>
        <fullName evidence="7">Tropomyosin alpha-3 chain</fullName>
    </submittedName>
</protein>
<feature type="compositionally biased region" description="Basic and acidic residues" evidence="6">
    <location>
        <begin position="12"/>
        <end position="35"/>
    </location>
</feature>
<comment type="similarity">
    <text evidence="1">Belongs to the tropomyosin family.</text>
</comment>
<evidence type="ECO:0000256" key="3">
    <source>
        <dbReference type="ARBA" id="ARBA00023179"/>
    </source>
</evidence>
<accession>A0A091D0K9</accession>
<dbReference type="GO" id="GO:0003779">
    <property type="term" value="F:actin binding"/>
    <property type="evidence" value="ECO:0007669"/>
    <property type="project" value="UniProtKB-KW"/>
</dbReference>
<dbReference type="Proteomes" id="UP000028990">
    <property type="component" value="Unassembled WGS sequence"/>
</dbReference>
<dbReference type="EMBL" id="KN123344">
    <property type="protein sequence ID" value="KFO25619.1"/>
    <property type="molecule type" value="Genomic_DNA"/>
</dbReference>
<dbReference type="Gene3D" id="1.20.5.400">
    <property type="match status" value="1"/>
</dbReference>
<sequence>MDQNLKRQNAAGEKHSQEDDKYEEETKIPPDKVKEGQTCAEFGERSVAKVEKTIDDLEDKLKCTKEEHLSPKVPDRTLLYLNEL</sequence>
<feature type="region of interest" description="Disordered" evidence="6">
    <location>
        <begin position="1"/>
        <end position="39"/>
    </location>
</feature>
<gene>
    <name evidence="7" type="ORF">H920_12958</name>
</gene>
<name>A0A091D0K9_FUKDA</name>
<reference evidence="7 8" key="1">
    <citation type="submission" date="2013-11" db="EMBL/GenBank/DDBJ databases">
        <title>The Damaraland mole rat (Fukomys damarensis) genome and evolution of African mole rats.</title>
        <authorList>
            <person name="Gladyshev V.N."/>
            <person name="Fang X."/>
        </authorList>
    </citation>
    <scope>NUCLEOTIDE SEQUENCE [LARGE SCALE GENOMIC DNA]</scope>
    <source>
        <tissue evidence="7">Liver</tissue>
    </source>
</reference>
<evidence type="ECO:0000313" key="7">
    <source>
        <dbReference type="EMBL" id="KFO25619.1"/>
    </source>
</evidence>
<evidence type="ECO:0000256" key="1">
    <source>
        <dbReference type="ARBA" id="ARBA00009036"/>
    </source>
</evidence>
<evidence type="ECO:0000256" key="2">
    <source>
        <dbReference type="ARBA" id="ARBA00023054"/>
    </source>
</evidence>
<keyword evidence="3" id="KW-0514">Muscle protein</keyword>
<organism evidence="7 8">
    <name type="scientific">Fukomys damarensis</name>
    <name type="common">Damaraland mole rat</name>
    <name type="synonym">Cryptomys damarensis</name>
    <dbReference type="NCBI Taxonomy" id="885580"/>
    <lineage>
        <taxon>Eukaryota</taxon>
        <taxon>Metazoa</taxon>
        <taxon>Chordata</taxon>
        <taxon>Craniata</taxon>
        <taxon>Vertebrata</taxon>
        <taxon>Euteleostomi</taxon>
        <taxon>Mammalia</taxon>
        <taxon>Eutheria</taxon>
        <taxon>Euarchontoglires</taxon>
        <taxon>Glires</taxon>
        <taxon>Rodentia</taxon>
        <taxon>Hystricomorpha</taxon>
        <taxon>Bathyergidae</taxon>
        <taxon>Fukomys</taxon>
    </lineage>
</organism>
<dbReference type="InterPro" id="IPR000533">
    <property type="entry name" value="Tropomyosin"/>
</dbReference>
<evidence type="ECO:0000256" key="4">
    <source>
        <dbReference type="ARBA" id="ARBA00023203"/>
    </source>
</evidence>
<evidence type="ECO:0000256" key="5">
    <source>
        <dbReference type="SAM" id="Coils"/>
    </source>
</evidence>
<dbReference type="PANTHER" id="PTHR19269">
    <property type="entry name" value="TROPOMYOSIN"/>
    <property type="match status" value="1"/>
</dbReference>
<evidence type="ECO:0000313" key="8">
    <source>
        <dbReference type="Proteomes" id="UP000028990"/>
    </source>
</evidence>
<dbReference type="Pfam" id="PF00261">
    <property type="entry name" value="Tropomyosin"/>
    <property type="match status" value="1"/>
</dbReference>
<keyword evidence="4" id="KW-0009">Actin-binding</keyword>
<evidence type="ECO:0000256" key="6">
    <source>
        <dbReference type="SAM" id="MobiDB-lite"/>
    </source>
</evidence>
<dbReference type="AlphaFoldDB" id="A0A091D0K9"/>
<dbReference type="SUPFAM" id="SSF57997">
    <property type="entry name" value="Tropomyosin"/>
    <property type="match status" value="1"/>
</dbReference>